<dbReference type="InterPro" id="IPR015943">
    <property type="entry name" value="WD40/YVTN_repeat-like_dom_sf"/>
</dbReference>
<evidence type="ECO:0000256" key="11">
    <source>
        <dbReference type="PROSITE-ProRule" id="PRU00221"/>
    </source>
</evidence>
<dbReference type="EMBL" id="LT551908">
    <property type="protein sequence ID" value="SAL97728.1"/>
    <property type="molecule type" value="Genomic_DNA"/>
</dbReference>
<evidence type="ECO:0000256" key="7">
    <source>
        <dbReference type="ARBA" id="ARBA00022574"/>
    </source>
</evidence>
<dbReference type="FunCoup" id="A0A168LZB4">
    <property type="interactions" value="645"/>
</dbReference>
<evidence type="ECO:0000256" key="9">
    <source>
        <dbReference type="ARBA" id="ARBA00022737"/>
    </source>
</evidence>
<dbReference type="InterPro" id="IPR001680">
    <property type="entry name" value="WD40_rpt"/>
</dbReference>
<dbReference type="InterPro" id="IPR036322">
    <property type="entry name" value="WD40_repeat_dom_sf"/>
</dbReference>
<dbReference type="STRING" id="4829.A0A168LZB4"/>
<keyword evidence="9" id="KW-0677">Repeat</keyword>
<comment type="pathway">
    <text evidence="3">tRNA modification; 5-methoxycarbonylmethyl-2-thiouridine-tRNA biosynthesis.</text>
</comment>
<sequence length="861" mass="96563">MANISTEFISIGCNRTTHAAAWAANGLVAFGADQFVALYDPLDKHSQGIKETLPGHKDRVICVDFIERGYESDPDQLVIISGSADHTAKIWKKNAQQQWVNSATLEGFKGAVETIATLHTEKVADETKDLIVAGSADGKIRVWERSVKDQDTDQVECIQEIDCGNKYPMSLALSYLPGTTTPIFASGHTDKVINIYTYQRSSNSFEKVYTLQGHDNWVRSLAFATYTGAPAERSDDNASKTHTLQTGDLILASGSQDRYIRIWKISPYSAEQQHTEEQPEEQQQPSESNALTNDLLEALKESALTGEDAQLSTKAHLIKVDSNNNQQQQEFTIMFEALLMGHDDWVFSVSWERPRKVTMEDGTTKYDQPMRLISASSDKSMMIWSPDALSGVWVNDVRMGDIGGNAALGFCGALFGPDGKQVISYGANGSFHLWKEQEQNLWSPQVTISGHFKQVEQVTWDPQSRYLVSASLDQTTRLYAPWKRQVGEDQIETWHEMGRPQVHGYDLKCVAFTHNWQFVSGADEKVLRVFDTPRSCVESLAALTGELKMKDEASSRPLGANLPALGLSNKAVFEDEIDAMAATDENHATLQSYSHSSATPTSLLETMIQPPYEEHLIQHTLWPEMEKLYGHLYEVMCVDATTDGKFIATACKASTSEHAVIRLFDTTQWKELTTKIAAHSLTVTRVRFSHNDRWLLTVSRDRFWSLSERKQNPTTGDIEYELVAKNKAHARIIWDCAWAHDDALFVTGSRDKTFKVWRQDDKQQWVCVCTIKCPEAVTALDLAPEFKNGSYLLAVGLENGQIQLWTASKESPNDWVLWSQVDQRMSHVGVVRSLSWRLTNSGRFQLASGGEDHSVRILNVD</sequence>
<organism evidence="12">
    <name type="scientific">Absidia glauca</name>
    <name type="common">Pin mould</name>
    <dbReference type="NCBI Taxonomy" id="4829"/>
    <lineage>
        <taxon>Eukaryota</taxon>
        <taxon>Fungi</taxon>
        <taxon>Fungi incertae sedis</taxon>
        <taxon>Mucoromycota</taxon>
        <taxon>Mucoromycotina</taxon>
        <taxon>Mucoromycetes</taxon>
        <taxon>Mucorales</taxon>
        <taxon>Cunninghamellaceae</taxon>
        <taxon>Absidia</taxon>
    </lineage>
</organism>
<keyword evidence="7 11" id="KW-0853">WD repeat</keyword>
<name>A0A168LZB4_ABSGL</name>
<dbReference type="GO" id="GO:0005634">
    <property type="term" value="C:nucleus"/>
    <property type="evidence" value="ECO:0007669"/>
    <property type="project" value="UniProtKB-SubCell"/>
</dbReference>
<evidence type="ECO:0000256" key="8">
    <source>
        <dbReference type="ARBA" id="ARBA00022694"/>
    </source>
</evidence>
<reference evidence="12" key="1">
    <citation type="submission" date="2016-04" db="EMBL/GenBank/DDBJ databases">
        <authorList>
            <person name="Evans L.H."/>
            <person name="Alamgir A."/>
            <person name="Owens N."/>
            <person name="Weber N.D."/>
            <person name="Virtaneva K."/>
            <person name="Barbian K."/>
            <person name="Babar A."/>
            <person name="Rosenke K."/>
        </authorList>
    </citation>
    <scope>NUCLEOTIDE SEQUENCE [LARGE SCALE GENOMIC DNA]</scope>
    <source>
        <strain evidence="12">CBS 101.48</strain>
    </source>
</reference>
<evidence type="ECO:0000256" key="6">
    <source>
        <dbReference type="ARBA" id="ARBA00022490"/>
    </source>
</evidence>
<feature type="repeat" description="WD" evidence="11">
    <location>
        <begin position="251"/>
        <end position="273"/>
    </location>
</feature>
<dbReference type="InterPro" id="IPR037289">
    <property type="entry name" value="Elp2"/>
</dbReference>
<dbReference type="InParanoid" id="A0A168LZB4"/>
<comment type="similarity">
    <text evidence="4">Belongs to the WD repeat ELP2 family.</text>
</comment>
<dbReference type="InterPro" id="IPR020472">
    <property type="entry name" value="WD40_PAC1"/>
</dbReference>
<dbReference type="GO" id="GO:0033588">
    <property type="term" value="C:elongator holoenzyme complex"/>
    <property type="evidence" value="ECO:0007669"/>
    <property type="project" value="InterPro"/>
</dbReference>
<dbReference type="Proteomes" id="UP000078561">
    <property type="component" value="Unassembled WGS sequence"/>
</dbReference>
<proteinExistence type="inferred from homology"/>
<dbReference type="PROSITE" id="PS50294">
    <property type="entry name" value="WD_REPEATS_REGION"/>
    <property type="match status" value="2"/>
</dbReference>
<dbReference type="PANTHER" id="PTHR44111:SF1">
    <property type="entry name" value="ELONGATOR COMPLEX PROTEIN 2"/>
    <property type="match status" value="1"/>
</dbReference>
<keyword evidence="8" id="KW-0819">tRNA processing</keyword>
<evidence type="ECO:0000256" key="2">
    <source>
        <dbReference type="ARBA" id="ARBA00004496"/>
    </source>
</evidence>
<dbReference type="Pfam" id="PF00400">
    <property type="entry name" value="WD40"/>
    <property type="match status" value="7"/>
</dbReference>
<comment type="subcellular location">
    <subcellularLocation>
        <location evidence="2">Cytoplasm</location>
    </subcellularLocation>
    <subcellularLocation>
        <location evidence="1">Nucleus</location>
    </subcellularLocation>
</comment>
<accession>A0A168LZB4</accession>
<evidence type="ECO:0000256" key="4">
    <source>
        <dbReference type="ARBA" id="ARBA00005881"/>
    </source>
</evidence>
<keyword evidence="13" id="KW-1185">Reference proteome</keyword>
<dbReference type="PANTHER" id="PTHR44111">
    <property type="entry name" value="ELONGATOR COMPLEX PROTEIN 2"/>
    <property type="match status" value="1"/>
</dbReference>
<dbReference type="PRINTS" id="PR00320">
    <property type="entry name" value="GPROTEINBRPT"/>
</dbReference>
<evidence type="ECO:0000256" key="5">
    <source>
        <dbReference type="ARBA" id="ARBA00020267"/>
    </source>
</evidence>
<keyword evidence="10" id="KW-0539">Nucleus</keyword>
<feature type="repeat" description="WD" evidence="11">
    <location>
        <begin position="448"/>
        <end position="479"/>
    </location>
</feature>
<dbReference type="GO" id="GO:0005737">
    <property type="term" value="C:cytoplasm"/>
    <property type="evidence" value="ECO:0007669"/>
    <property type="project" value="UniProtKB-SubCell"/>
</dbReference>
<dbReference type="OrthoDB" id="27911at2759"/>
<feature type="repeat" description="WD" evidence="11">
    <location>
        <begin position="130"/>
        <end position="144"/>
    </location>
</feature>
<dbReference type="OMA" id="ENFRHIS"/>
<gene>
    <name evidence="12" type="primary">ABSGL_03236.1 scaffold 4278</name>
</gene>
<dbReference type="Gene3D" id="2.130.10.10">
    <property type="entry name" value="YVTN repeat-like/Quinoprotein amine dehydrogenase"/>
    <property type="match status" value="5"/>
</dbReference>
<dbReference type="AlphaFoldDB" id="A0A168LZB4"/>
<dbReference type="GO" id="GO:0002098">
    <property type="term" value="P:tRNA wobble uridine modification"/>
    <property type="evidence" value="ECO:0007669"/>
    <property type="project" value="InterPro"/>
</dbReference>
<evidence type="ECO:0000256" key="3">
    <source>
        <dbReference type="ARBA" id="ARBA00005043"/>
    </source>
</evidence>
<dbReference type="SUPFAM" id="SSF50978">
    <property type="entry name" value="WD40 repeat-like"/>
    <property type="match status" value="2"/>
</dbReference>
<evidence type="ECO:0000256" key="10">
    <source>
        <dbReference type="ARBA" id="ARBA00023242"/>
    </source>
</evidence>
<dbReference type="FunFam" id="2.130.10.10:FF:000400">
    <property type="entry name" value="Elongator acetyltransferase complex subunit 2"/>
    <property type="match status" value="1"/>
</dbReference>
<keyword evidence="6" id="KW-0963">Cytoplasm</keyword>
<feature type="repeat" description="WD" evidence="11">
    <location>
        <begin position="726"/>
        <end position="757"/>
    </location>
</feature>
<protein>
    <recommendedName>
        <fullName evidence="5">Elongator complex protein 2</fullName>
    </recommendedName>
</protein>
<dbReference type="PROSITE" id="PS50082">
    <property type="entry name" value="WD_REPEATS_2"/>
    <property type="match status" value="4"/>
</dbReference>
<dbReference type="UniPathway" id="UPA00988"/>
<evidence type="ECO:0000313" key="13">
    <source>
        <dbReference type="Proteomes" id="UP000078561"/>
    </source>
</evidence>
<evidence type="ECO:0000313" key="12">
    <source>
        <dbReference type="EMBL" id="SAL97728.1"/>
    </source>
</evidence>
<dbReference type="SMART" id="SM00320">
    <property type="entry name" value="WD40"/>
    <property type="match status" value="13"/>
</dbReference>
<evidence type="ECO:0000256" key="1">
    <source>
        <dbReference type="ARBA" id="ARBA00004123"/>
    </source>
</evidence>